<accession>A0A1M4UV52</accession>
<evidence type="ECO:0000313" key="3">
    <source>
        <dbReference type="Proteomes" id="UP000184144"/>
    </source>
</evidence>
<dbReference type="STRING" id="1486859.SAMN05444273_10238"/>
<feature type="signal peptide" evidence="1">
    <location>
        <begin position="1"/>
        <end position="23"/>
    </location>
</feature>
<dbReference type="AlphaFoldDB" id="A0A1M4UV52"/>
<keyword evidence="1" id="KW-0732">Signal</keyword>
<dbReference type="PANTHER" id="PTHR36057">
    <property type="match status" value="1"/>
</dbReference>
<protein>
    <recommendedName>
        <fullName evidence="4">DUF1223 domain-containing protein</fullName>
    </recommendedName>
</protein>
<reference evidence="3" key="1">
    <citation type="submission" date="2016-11" db="EMBL/GenBank/DDBJ databases">
        <authorList>
            <person name="Varghese N."/>
            <person name="Submissions S."/>
        </authorList>
    </citation>
    <scope>NUCLEOTIDE SEQUENCE [LARGE SCALE GENOMIC DNA]</scope>
    <source>
        <strain evidence="3">DSM 100566</strain>
    </source>
</reference>
<dbReference type="EMBL" id="FQUV01000002">
    <property type="protein sequence ID" value="SHE60549.1"/>
    <property type="molecule type" value="Genomic_DNA"/>
</dbReference>
<name>A0A1M4UV52_9RHOB</name>
<feature type="chain" id="PRO_5012589827" description="DUF1223 domain-containing protein" evidence="1">
    <location>
        <begin position="24"/>
        <end position="234"/>
    </location>
</feature>
<dbReference type="Pfam" id="PF06764">
    <property type="entry name" value="DUF1223"/>
    <property type="match status" value="1"/>
</dbReference>
<dbReference type="SUPFAM" id="SSF52833">
    <property type="entry name" value="Thioredoxin-like"/>
    <property type="match status" value="1"/>
</dbReference>
<gene>
    <name evidence="2" type="ORF">SAMN05444273_10238</name>
</gene>
<proteinExistence type="predicted"/>
<dbReference type="Proteomes" id="UP000184144">
    <property type="component" value="Unassembled WGS sequence"/>
</dbReference>
<evidence type="ECO:0000256" key="1">
    <source>
        <dbReference type="SAM" id="SignalP"/>
    </source>
</evidence>
<dbReference type="InterPro" id="IPR036249">
    <property type="entry name" value="Thioredoxin-like_sf"/>
</dbReference>
<evidence type="ECO:0008006" key="4">
    <source>
        <dbReference type="Google" id="ProtNLM"/>
    </source>
</evidence>
<dbReference type="OrthoDB" id="9808254at2"/>
<organism evidence="2 3">
    <name type="scientific">Litoreibacter ascidiaceicola</name>
    <dbReference type="NCBI Taxonomy" id="1486859"/>
    <lineage>
        <taxon>Bacteria</taxon>
        <taxon>Pseudomonadati</taxon>
        <taxon>Pseudomonadota</taxon>
        <taxon>Alphaproteobacteria</taxon>
        <taxon>Rhodobacterales</taxon>
        <taxon>Roseobacteraceae</taxon>
        <taxon>Litoreibacter</taxon>
    </lineage>
</organism>
<keyword evidence="3" id="KW-1185">Reference proteome</keyword>
<dbReference type="RefSeq" id="WP_073140667.1">
    <property type="nucleotide sequence ID" value="NZ_FQUV01000002.1"/>
</dbReference>
<dbReference type="PANTHER" id="PTHR36057:SF1">
    <property type="entry name" value="LIPOPROTEIN LIPID ATTACHMENT SITE-LIKE PROTEIN, PUTATIVE (DUF1223)-RELATED"/>
    <property type="match status" value="1"/>
</dbReference>
<evidence type="ECO:0000313" key="2">
    <source>
        <dbReference type="EMBL" id="SHE60549.1"/>
    </source>
</evidence>
<sequence>MIKRLTAAALASLTLASTAPALAGGPVVVELFTSQGCSSCPPADAILGELADREDVIALSLHVDYWDYLGWVDEFADPAHTARQRGYARAAKSTMIYTPQMVIGGTDQIVGTKAMQLAKFIDQHKNAPDVVSLKLSRDGSGALQISAQRTGDVPSDMLVQVVRYMRERVVSIRSGENAGKDVTYHNVVESMVSVGGWNGDADLNMQADAPGDHPAVVLIQDGSSGPILAAARVD</sequence>
<dbReference type="InterPro" id="IPR010634">
    <property type="entry name" value="DUF1223"/>
</dbReference>